<evidence type="ECO:0000313" key="4">
    <source>
        <dbReference type="EMBL" id="SDF05779.1"/>
    </source>
</evidence>
<dbReference type="InterPro" id="IPR006311">
    <property type="entry name" value="TAT_signal"/>
</dbReference>
<evidence type="ECO:0000256" key="2">
    <source>
        <dbReference type="SAM" id="SignalP"/>
    </source>
</evidence>
<dbReference type="PANTHER" id="PTHR48081">
    <property type="entry name" value="AB HYDROLASE SUPERFAMILY PROTEIN C4A8.06C"/>
    <property type="match status" value="1"/>
</dbReference>
<accession>A0A1G7I061</accession>
<dbReference type="InterPro" id="IPR050300">
    <property type="entry name" value="GDXG_lipolytic_enzyme"/>
</dbReference>
<gene>
    <name evidence="4" type="ORF">SAMN05216557_10254</name>
</gene>
<evidence type="ECO:0000256" key="1">
    <source>
        <dbReference type="ARBA" id="ARBA00022801"/>
    </source>
</evidence>
<dbReference type="GO" id="GO:0016787">
    <property type="term" value="F:hydrolase activity"/>
    <property type="evidence" value="ECO:0007669"/>
    <property type="project" value="UniProtKB-KW"/>
</dbReference>
<dbReference type="Gene3D" id="3.40.50.1820">
    <property type="entry name" value="alpha/beta hydrolase"/>
    <property type="match status" value="1"/>
</dbReference>
<protein>
    <submittedName>
        <fullName evidence="4">Acetyl esterase/lipase</fullName>
    </submittedName>
</protein>
<dbReference type="PROSITE" id="PS51318">
    <property type="entry name" value="TAT"/>
    <property type="match status" value="1"/>
</dbReference>
<keyword evidence="5" id="KW-1185">Reference proteome</keyword>
<feature type="domain" description="BD-FAE-like" evidence="3">
    <location>
        <begin position="94"/>
        <end position="281"/>
    </location>
</feature>
<evidence type="ECO:0000313" key="5">
    <source>
        <dbReference type="Proteomes" id="UP000323502"/>
    </source>
</evidence>
<dbReference type="PANTHER" id="PTHR48081:SF6">
    <property type="entry name" value="PEPTIDASE S9 PROLYL OLIGOPEPTIDASE CATALYTIC DOMAIN-CONTAINING PROTEIN"/>
    <property type="match status" value="1"/>
</dbReference>
<name>A0A1G7I061_9SPHN</name>
<dbReference type="Proteomes" id="UP000323502">
    <property type="component" value="Unassembled WGS sequence"/>
</dbReference>
<evidence type="ECO:0000259" key="3">
    <source>
        <dbReference type="Pfam" id="PF20434"/>
    </source>
</evidence>
<dbReference type="EMBL" id="FNBI01000002">
    <property type="protein sequence ID" value="SDF05779.1"/>
    <property type="molecule type" value="Genomic_DNA"/>
</dbReference>
<proteinExistence type="predicted"/>
<sequence length="327" mass="34717">MRMNRNGTSRRTLIAAGMTGLLPLTAAAAAAPALRVERLPLWPGRPPGGEGISVTDQSVFRSPENKPDDIAWPHVATPMLTVVHPERPNGAAVLICPGGGYARVATGRTGGDVARRLAAIGITAFELLYRLPHDGWAAGPDTPLQDAQRAMRLIRGQAGKRWTVDPARVAVTGFSAGGHLAARLATQAGTQTYAPVDANDALSARPLVAGLFYPVVTMGDDGVHAASRERLLGSHAADPAWQQRYSTERNLSADTPPTFITGNADDPVVPIRNSLLLWEALRSARIPAELLIFEHGGHGPPANRRNGAAVPWLDLFLGWASDHGWPA</sequence>
<dbReference type="Pfam" id="PF20434">
    <property type="entry name" value="BD-FAE"/>
    <property type="match status" value="1"/>
</dbReference>
<feature type="chain" id="PRO_5009241339" evidence="2">
    <location>
        <begin position="29"/>
        <end position="327"/>
    </location>
</feature>
<dbReference type="AlphaFoldDB" id="A0A1G7I061"/>
<keyword evidence="1" id="KW-0378">Hydrolase</keyword>
<dbReference type="SUPFAM" id="SSF53474">
    <property type="entry name" value="alpha/beta-Hydrolases"/>
    <property type="match status" value="1"/>
</dbReference>
<reference evidence="4 5" key="1">
    <citation type="submission" date="2016-10" db="EMBL/GenBank/DDBJ databases">
        <authorList>
            <person name="Varghese N."/>
            <person name="Submissions S."/>
        </authorList>
    </citation>
    <scope>NUCLEOTIDE SEQUENCE [LARGE SCALE GENOMIC DNA]</scope>
    <source>
        <strain evidence="4 5">S7-754</strain>
    </source>
</reference>
<dbReference type="InterPro" id="IPR049492">
    <property type="entry name" value="BD-FAE-like_dom"/>
</dbReference>
<feature type="signal peptide" evidence="2">
    <location>
        <begin position="1"/>
        <end position="28"/>
    </location>
</feature>
<organism evidence="4 5">
    <name type="scientific">Sphingomonas carotinifaciens</name>
    <dbReference type="NCBI Taxonomy" id="1166323"/>
    <lineage>
        <taxon>Bacteria</taxon>
        <taxon>Pseudomonadati</taxon>
        <taxon>Pseudomonadota</taxon>
        <taxon>Alphaproteobacteria</taxon>
        <taxon>Sphingomonadales</taxon>
        <taxon>Sphingomonadaceae</taxon>
        <taxon>Sphingomonas</taxon>
    </lineage>
</organism>
<keyword evidence="2" id="KW-0732">Signal</keyword>
<dbReference type="InterPro" id="IPR029058">
    <property type="entry name" value="AB_hydrolase_fold"/>
</dbReference>